<proteinExistence type="predicted"/>
<feature type="region of interest" description="Disordered" evidence="1">
    <location>
        <begin position="1"/>
        <end position="28"/>
    </location>
</feature>
<reference evidence="2 3" key="1">
    <citation type="submission" date="2019-04" db="EMBL/GenBank/DDBJ databases">
        <title>An improved genome assembly and genetic linkage map for asparagus bean, Vigna unguiculata ssp. sesquipedialis.</title>
        <authorList>
            <person name="Xia Q."/>
            <person name="Zhang R."/>
            <person name="Dong Y."/>
        </authorList>
    </citation>
    <scope>NUCLEOTIDE SEQUENCE [LARGE SCALE GENOMIC DNA]</scope>
    <source>
        <tissue evidence="2">Leaf</tissue>
    </source>
</reference>
<evidence type="ECO:0000313" key="3">
    <source>
        <dbReference type="Proteomes" id="UP000501690"/>
    </source>
</evidence>
<keyword evidence="3" id="KW-1185">Reference proteome</keyword>
<dbReference type="EMBL" id="CP039348">
    <property type="protein sequence ID" value="QCD89374.1"/>
    <property type="molecule type" value="Genomic_DNA"/>
</dbReference>
<sequence length="179" mass="20624">MLSHPIGLSITSINHSSPSRKHKRKTVTGMSWSLKQRRSWSRQPKGWLSWCSQTQSRWLARWWRVVEPMAPFSLAEEENQGLEKDGGPTVAGTGGGSLWQAWHCDREGVWCCLWRRGKRRGPCLACRKKKRREDCLAHRRRNEKGGRFGELGSRRQRLRWWLALTVACLTGHGMCSGNT</sequence>
<evidence type="ECO:0000313" key="2">
    <source>
        <dbReference type="EMBL" id="QCD89374.1"/>
    </source>
</evidence>
<gene>
    <name evidence="2" type="ORF">DEO72_LG4g318</name>
</gene>
<accession>A0A4D6LMW3</accession>
<dbReference type="Proteomes" id="UP000501690">
    <property type="component" value="Linkage Group LG4"/>
</dbReference>
<organism evidence="2 3">
    <name type="scientific">Vigna unguiculata</name>
    <name type="common">Cowpea</name>
    <dbReference type="NCBI Taxonomy" id="3917"/>
    <lineage>
        <taxon>Eukaryota</taxon>
        <taxon>Viridiplantae</taxon>
        <taxon>Streptophyta</taxon>
        <taxon>Embryophyta</taxon>
        <taxon>Tracheophyta</taxon>
        <taxon>Spermatophyta</taxon>
        <taxon>Magnoliopsida</taxon>
        <taxon>eudicotyledons</taxon>
        <taxon>Gunneridae</taxon>
        <taxon>Pentapetalae</taxon>
        <taxon>rosids</taxon>
        <taxon>fabids</taxon>
        <taxon>Fabales</taxon>
        <taxon>Fabaceae</taxon>
        <taxon>Papilionoideae</taxon>
        <taxon>50 kb inversion clade</taxon>
        <taxon>NPAAA clade</taxon>
        <taxon>indigoferoid/millettioid clade</taxon>
        <taxon>Phaseoleae</taxon>
        <taxon>Vigna</taxon>
    </lineage>
</organism>
<dbReference type="AlphaFoldDB" id="A0A4D6LMW3"/>
<evidence type="ECO:0000256" key="1">
    <source>
        <dbReference type="SAM" id="MobiDB-lite"/>
    </source>
</evidence>
<protein>
    <submittedName>
        <fullName evidence="2">Uncharacterized protein</fullName>
    </submittedName>
</protein>
<name>A0A4D6LMW3_VIGUN</name>